<feature type="modified residue" description="4-aspartylphosphate" evidence="13">
    <location>
        <position position="1071"/>
    </location>
</feature>
<feature type="domain" description="Response regulatory" evidence="16">
    <location>
        <begin position="876"/>
        <end position="996"/>
    </location>
</feature>
<keyword evidence="9 14" id="KW-1133">Transmembrane helix</keyword>
<evidence type="ECO:0000256" key="6">
    <source>
        <dbReference type="ARBA" id="ARBA00022692"/>
    </source>
</evidence>
<dbReference type="SUPFAM" id="SSF52172">
    <property type="entry name" value="CheY-like"/>
    <property type="match status" value="2"/>
</dbReference>
<keyword evidence="6 14" id="KW-0812">Transmembrane</keyword>
<dbReference type="CDD" id="cd00130">
    <property type="entry name" value="PAS"/>
    <property type="match status" value="2"/>
</dbReference>
<comment type="catalytic activity">
    <reaction evidence="1">
        <text>ATP + protein L-histidine = ADP + protein N-phospho-L-histidine.</text>
        <dbReference type="EC" id="2.7.13.3"/>
    </reaction>
</comment>
<dbReference type="Gene3D" id="3.30.450.20">
    <property type="entry name" value="PAS domain"/>
    <property type="match status" value="2"/>
</dbReference>
<comment type="subcellular location">
    <subcellularLocation>
        <location evidence="2">Cell membrane</location>
        <topology evidence="2">Multi-pass membrane protein</topology>
    </subcellularLocation>
</comment>
<dbReference type="PROSITE" id="PS50839">
    <property type="entry name" value="CHASE"/>
    <property type="match status" value="1"/>
</dbReference>
<feature type="domain" description="PAS" evidence="17">
    <location>
        <begin position="336"/>
        <end position="406"/>
    </location>
</feature>
<keyword evidence="10" id="KW-0902">Two-component regulatory system</keyword>
<dbReference type="Gene3D" id="1.20.120.160">
    <property type="entry name" value="HPT domain"/>
    <property type="match status" value="1"/>
</dbReference>
<dbReference type="Pfam" id="PF00072">
    <property type="entry name" value="Response_reg"/>
    <property type="match status" value="2"/>
</dbReference>
<feature type="domain" description="Histidine kinase" evidence="15">
    <location>
        <begin position="640"/>
        <end position="863"/>
    </location>
</feature>
<dbReference type="PANTHER" id="PTHR45339">
    <property type="entry name" value="HYBRID SIGNAL TRANSDUCTION HISTIDINE KINASE J"/>
    <property type="match status" value="1"/>
</dbReference>
<dbReference type="RefSeq" id="WP_379878364.1">
    <property type="nucleotide sequence ID" value="NZ_JBHUIP010000016.1"/>
</dbReference>
<dbReference type="InterPro" id="IPR036890">
    <property type="entry name" value="HATPase_C_sf"/>
</dbReference>
<dbReference type="SMART" id="SM00388">
    <property type="entry name" value="HisKA"/>
    <property type="match status" value="1"/>
</dbReference>
<evidence type="ECO:0000256" key="10">
    <source>
        <dbReference type="ARBA" id="ARBA00023012"/>
    </source>
</evidence>
<keyword evidence="22" id="KW-1185">Reference proteome</keyword>
<dbReference type="NCBIfam" id="TIGR00229">
    <property type="entry name" value="sensory_box"/>
    <property type="match status" value="2"/>
</dbReference>
<keyword evidence="4" id="KW-1003">Cell membrane</keyword>
<dbReference type="Pfam" id="PF01627">
    <property type="entry name" value="Hpt"/>
    <property type="match status" value="1"/>
</dbReference>
<accession>A0ABW5DWC3</accession>
<evidence type="ECO:0000259" key="17">
    <source>
        <dbReference type="PROSITE" id="PS50112"/>
    </source>
</evidence>
<dbReference type="InterPro" id="IPR001610">
    <property type="entry name" value="PAC"/>
</dbReference>
<dbReference type="InterPro" id="IPR011006">
    <property type="entry name" value="CheY-like_superfamily"/>
</dbReference>
<dbReference type="CDD" id="cd00082">
    <property type="entry name" value="HisKA"/>
    <property type="match status" value="1"/>
</dbReference>
<dbReference type="EC" id="2.7.13.3" evidence="3"/>
<dbReference type="InterPro" id="IPR036641">
    <property type="entry name" value="HPT_dom_sf"/>
</dbReference>
<comment type="caution">
    <text evidence="21">The sequence shown here is derived from an EMBL/GenBank/DDBJ whole genome shotgun (WGS) entry which is preliminary data.</text>
</comment>
<evidence type="ECO:0000256" key="7">
    <source>
        <dbReference type="ARBA" id="ARBA00022741"/>
    </source>
</evidence>
<evidence type="ECO:0000313" key="22">
    <source>
        <dbReference type="Proteomes" id="UP001597295"/>
    </source>
</evidence>
<feature type="domain" description="CHASE" evidence="19">
    <location>
        <begin position="70"/>
        <end position="237"/>
    </location>
</feature>
<dbReference type="InterPro" id="IPR004358">
    <property type="entry name" value="Sig_transdc_His_kin-like_C"/>
</dbReference>
<dbReference type="Gene3D" id="1.10.287.130">
    <property type="match status" value="1"/>
</dbReference>
<dbReference type="InterPro" id="IPR003661">
    <property type="entry name" value="HisK_dim/P_dom"/>
</dbReference>
<dbReference type="InterPro" id="IPR001789">
    <property type="entry name" value="Sig_transdc_resp-reg_receiver"/>
</dbReference>
<feature type="domain" description="PAC" evidence="18">
    <location>
        <begin position="408"/>
        <end position="462"/>
    </location>
</feature>
<evidence type="ECO:0000256" key="2">
    <source>
        <dbReference type="ARBA" id="ARBA00004651"/>
    </source>
</evidence>
<feature type="domain" description="PAC" evidence="18">
    <location>
        <begin position="570"/>
        <end position="622"/>
    </location>
</feature>
<evidence type="ECO:0000259" key="19">
    <source>
        <dbReference type="PROSITE" id="PS50839"/>
    </source>
</evidence>
<dbReference type="CDD" id="cd17546">
    <property type="entry name" value="REC_hyHK_CKI1_RcsC-like"/>
    <property type="match status" value="2"/>
</dbReference>
<evidence type="ECO:0000256" key="13">
    <source>
        <dbReference type="PROSITE-ProRule" id="PRU00169"/>
    </source>
</evidence>
<dbReference type="InterPro" id="IPR035965">
    <property type="entry name" value="PAS-like_dom_sf"/>
</dbReference>
<feature type="domain" description="Response regulatory" evidence="16">
    <location>
        <begin position="1020"/>
        <end position="1138"/>
    </location>
</feature>
<feature type="modified residue" description="Phosphohistidine" evidence="12">
    <location>
        <position position="1199"/>
    </location>
</feature>
<feature type="domain" description="HPt" evidence="20">
    <location>
        <begin position="1160"/>
        <end position="1258"/>
    </location>
</feature>
<evidence type="ECO:0000256" key="5">
    <source>
        <dbReference type="ARBA" id="ARBA00022553"/>
    </source>
</evidence>
<dbReference type="CDD" id="cd16922">
    <property type="entry name" value="HATPase_EvgS-ArcB-TorS-like"/>
    <property type="match status" value="1"/>
</dbReference>
<dbReference type="PRINTS" id="PR00344">
    <property type="entry name" value="BCTRLSENSOR"/>
</dbReference>
<dbReference type="SUPFAM" id="SSF47226">
    <property type="entry name" value="Histidine-containing phosphotransfer domain, HPT domain"/>
    <property type="match status" value="1"/>
</dbReference>
<dbReference type="SMART" id="SM00448">
    <property type="entry name" value="REC"/>
    <property type="match status" value="2"/>
</dbReference>
<reference evidence="22" key="1">
    <citation type="journal article" date="2019" name="Int. J. Syst. Evol. Microbiol.">
        <title>The Global Catalogue of Microorganisms (GCM) 10K type strain sequencing project: providing services to taxonomists for standard genome sequencing and annotation.</title>
        <authorList>
            <consortium name="The Broad Institute Genomics Platform"/>
            <consortium name="The Broad Institute Genome Sequencing Center for Infectious Disease"/>
            <person name="Wu L."/>
            <person name="Ma J."/>
        </authorList>
    </citation>
    <scope>NUCLEOTIDE SEQUENCE [LARGE SCALE GENOMIC DNA]</scope>
    <source>
        <strain evidence="22">CGMCC 1.19062</strain>
    </source>
</reference>
<evidence type="ECO:0000256" key="9">
    <source>
        <dbReference type="ARBA" id="ARBA00022989"/>
    </source>
</evidence>
<dbReference type="Pfam" id="PF00512">
    <property type="entry name" value="HisKA"/>
    <property type="match status" value="1"/>
</dbReference>
<dbReference type="Pfam" id="PF02518">
    <property type="entry name" value="HATPase_c"/>
    <property type="match status" value="1"/>
</dbReference>
<dbReference type="SUPFAM" id="SSF55874">
    <property type="entry name" value="ATPase domain of HSP90 chaperone/DNA topoisomerase II/histidine kinase"/>
    <property type="match status" value="1"/>
</dbReference>
<dbReference type="InterPro" id="IPR008207">
    <property type="entry name" value="Sig_transdc_His_kin_Hpt_dom"/>
</dbReference>
<dbReference type="Pfam" id="PF03924">
    <property type="entry name" value="CHASE"/>
    <property type="match status" value="1"/>
</dbReference>
<dbReference type="PANTHER" id="PTHR45339:SF1">
    <property type="entry name" value="HYBRID SIGNAL TRANSDUCTION HISTIDINE KINASE J"/>
    <property type="match status" value="1"/>
</dbReference>
<evidence type="ECO:0000256" key="8">
    <source>
        <dbReference type="ARBA" id="ARBA00022840"/>
    </source>
</evidence>
<dbReference type="InterPro" id="IPR000700">
    <property type="entry name" value="PAS-assoc_C"/>
</dbReference>
<dbReference type="InterPro" id="IPR013767">
    <property type="entry name" value="PAS_fold"/>
</dbReference>
<feature type="transmembrane region" description="Helical" evidence="14">
    <location>
        <begin position="303"/>
        <end position="324"/>
    </location>
</feature>
<evidence type="ECO:0000256" key="3">
    <source>
        <dbReference type="ARBA" id="ARBA00012438"/>
    </source>
</evidence>
<dbReference type="PROSITE" id="PS50894">
    <property type="entry name" value="HPT"/>
    <property type="match status" value="1"/>
</dbReference>
<evidence type="ECO:0000259" key="15">
    <source>
        <dbReference type="PROSITE" id="PS50109"/>
    </source>
</evidence>
<dbReference type="InterPro" id="IPR003594">
    <property type="entry name" value="HATPase_dom"/>
</dbReference>
<evidence type="ECO:0000256" key="12">
    <source>
        <dbReference type="PROSITE-ProRule" id="PRU00110"/>
    </source>
</evidence>
<evidence type="ECO:0000259" key="16">
    <source>
        <dbReference type="PROSITE" id="PS50110"/>
    </source>
</evidence>
<dbReference type="PROSITE" id="PS50112">
    <property type="entry name" value="PAS"/>
    <property type="match status" value="2"/>
</dbReference>
<dbReference type="InterPro" id="IPR006189">
    <property type="entry name" value="CHASE_dom"/>
</dbReference>
<protein>
    <recommendedName>
        <fullName evidence="3">histidine kinase</fullName>
        <ecNumber evidence="3">2.7.13.3</ecNumber>
    </recommendedName>
</protein>
<keyword evidence="8" id="KW-0067">ATP-binding</keyword>
<dbReference type="Gene3D" id="3.30.450.350">
    <property type="entry name" value="CHASE domain"/>
    <property type="match status" value="1"/>
</dbReference>
<dbReference type="SMART" id="SM00091">
    <property type="entry name" value="PAS"/>
    <property type="match status" value="2"/>
</dbReference>
<evidence type="ECO:0000256" key="11">
    <source>
        <dbReference type="ARBA" id="ARBA00023136"/>
    </source>
</evidence>
<dbReference type="SMART" id="SM01079">
    <property type="entry name" value="CHASE"/>
    <property type="match status" value="1"/>
</dbReference>
<evidence type="ECO:0000256" key="1">
    <source>
        <dbReference type="ARBA" id="ARBA00000085"/>
    </source>
</evidence>
<feature type="modified residue" description="4-aspartylphosphate" evidence="13">
    <location>
        <position position="926"/>
    </location>
</feature>
<dbReference type="CDD" id="cd00088">
    <property type="entry name" value="HPT"/>
    <property type="match status" value="1"/>
</dbReference>
<dbReference type="InterPro" id="IPR036097">
    <property type="entry name" value="HisK_dim/P_sf"/>
</dbReference>
<evidence type="ECO:0000256" key="4">
    <source>
        <dbReference type="ARBA" id="ARBA00022475"/>
    </source>
</evidence>
<proteinExistence type="predicted"/>
<dbReference type="PROSITE" id="PS50113">
    <property type="entry name" value="PAC"/>
    <property type="match status" value="2"/>
</dbReference>
<keyword evidence="11 14" id="KW-0472">Membrane</keyword>
<dbReference type="Gene3D" id="3.30.565.10">
    <property type="entry name" value="Histidine kinase-like ATPase, C-terminal domain"/>
    <property type="match status" value="1"/>
</dbReference>
<dbReference type="Gene3D" id="3.40.50.2300">
    <property type="match status" value="2"/>
</dbReference>
<keyword evidence="5 13" id="KW-0597">Phosphoprotein</keyword>
<dbReference type="InterPro" id="IPR042240">
    <property type="entry name" value="CHASE_sf"/>
</dbReference>
<dbReference type="Pfam" id="PF13426">
    <property type="entry name" value="PAS_9"/>
    <property type="match status" value="1"/>
</dbReference>
<dbReference type="InterPro" id="IPR000014">
    <property type="entry name" value="PAS"/>
</dbReference>
<name>A0ABW5DWC3_9PROT</name>
<dbReference type="SUPFAM" id="SSF47384">
    <property type="entry name" value="Homodimeric domain of signal transducing histidine kinase"/>
    <property type="match status" value="1"/>
</dbReference>
<evidence type="ECO:0000259" key="20">
    <source>
        <dbReference type="PROSITE" id="PS50894"/>
    </source>
</evidence>
<gene>
    <name evidence="21" type="ORF">ACFSM5_19980</name>
</gene>
<dbReference type="Proteomes" id="UP001597295">
    <property type="component" value="Unassembled WGS sequence"/>
</dbReference>
<dbReference type="SMART" id="SM00086">
    <property type="entry name" value="PAC"/>
    <property type="match status" value="2"/>
</dbReference>
<dbReference type="SMART" id="SM00387">
    <property type="entry name" value="HATPase_c"/>
    <property type="match status" value="1"/>
</dbReference>
<dbReference type="PROSITE" id="PS50109">
    <property type="entry name" value="HIS_KIN"/>
    <property type="match status" value="1"/>
</dbReference>
<dbReference type="PROSITE" id="PS50110">
    <property type="entry name" value="RESPONSE_REGULATORY"/>
    <property type="match status" value="2"/>
</dbReference>
<sequence>MWGLRSLPLALFIAGLLAAIGAGFQTKKLNETKLQESFDALSARAVVQLATRISTYEYGLRGARGALIAAGDRLSREGFSHYSQSWDLAREFPGALGYGYIRRIPVEKEAEFLEEARRDGAPNFAIKSFGPNLGERFITQYMEPAARNEAAIGRDLASDPVRKEGALSALDSGNATLTGPLKLVQTTNNATGLVFLLPIYRAGEPIRSPEERRRAGVGWVFTAFSLEDVLSDFDYLNGEFFISISDITDEAHPITLFNSIPGQHVAAAGLIKSIPVDAYGRSWMIDIKAQPPFVNHLNLYNPLAVFLMIASLSALIASLLYIYFSNLERALKAGLAQAHLAAIVEHSSDAIIGETPNGIITSWNKAAEQMFGYTAAEAIGRATIDLAVPEERVAEVETIFSLIRRGETIAQFTTVRRRSDGSRFDASINISPIRSRSGEVVGAAKIVRDISLEKAAEARILELNSTLEQQVVARTAEVHAYSNLQRAILAEAGYAIIATDTEGRITLFNPAAEALLGYTAGEVVGHANLTIVHDNGELAAHAEALSRELGTPIEAGFEAIVAKSRAGAADGKEWTYVRKDRSRLPVLLSVSALRDNDGPISGHLAIAFDLTERNQRAGELSRARDAAEAASRAKSQFLANMSHEIRTPMNAINGFLQLLSRTDLSYRQQDYVQKSTAASISLRGLINDILDFSKIESGKLELDHSPFSLEEVLRNLSAVLSAAPNERDVDMLFDIAPEIPDHLGGDSLRLQQVLLNLVGNAVKFTREGEVVLRILLKERLERSVRLEFIVADTGIGIATEQLPKIFEGFVQAETSTTRRFGGTGLGLAISQRLVRLMGGTIEVTSKLGVGSTFCFTIELPVEQIAGEPPVLHKGRRLLLIEDNETSQHILTAMLGALEADPTVVKFQHEALYLLSEGHSYDAILIDRNMRDKSAFEAVQRIRTIEDGGTRTPVVLLTGFDYERLAAASPEESTSVDMFLAKPFTRAMLADAITTAIEGRRDAGRRRPIQPMGEPRLSDLTLLVVEDNPINQQIARELLELEGAKVTVAGDGAEAIRRLSEQGEVFDAVLMDIQMPAMDGYETTRALRKDPNLTDLPIIAMTANTMIEDRENSLAAGMNDHIGKPIELETLVAALLRHCRAGEGGASDLNVSAALARLGGNRPLYDKLVQSYLLTRAQAPLAIDTMLEKGDIDGARREAHTLKSIAATLGAMRLSELSATVEHRLEQGDTDGSLGGLVADMLAEDRDLCERLKTLLTTPTGTDQPLLSPERAMELLLEIRAQLEKRNLRAMDLYEENAAGFPPDLISPGGFLSQAMARLDFEGALSEIDAVLGRIEATQDIT</sequence>
<feature type="domain" description="PAS" evidence="17">
    <location>
        <begin position="481"/>
        <end position="535"/>
    </location>
</feature>
<organism evidence="21 22">
    <name type="scientific">Lacibacterium aquatile</name>
    <dbReference type="NCBI Taxonomy" id="1168082"/>
    <lineage>
        <taxon>Bacteria</taxon>
        <taxon>Pseudomonadati</taxon>
        <taxon>Pseudomonadota</taxon>
        <taxon>Alphaproteobacteria</taxon>
        <taxon>Rhodospirillales</taxon>
        <taxon>Rhodospirillaceae</taxon>
    </lineage>
</organism>
<dbReference type="EMBL" id="JBHUIP010000016">
    <property type="protein sequence ID" value="MFD2265192.1"/>
    <property type="molecule type" value="Genomic_DNA"/>
</dbReference>
<evidence type="ECO:0000256" key="14">
    <source>
        <dbReference type="SAM" id="Phobius"/>
    </source>
</evidence>
<dbReference type="SUPFAM" id="SSF55785">
    <property type="entry name" value="PYP-like sensor domain (PAS domain)"/>
    <property type="match status" value="2"/>
</dbReference>
<dbReference type="InterPro" id="IPR005467">
    <property type="entry name" value="His_kinase_dom"/>
</dbReference>
<keyword evidence="7" id="KW-0547">Nucleotide-binding</keyword>
<evidence type="ECO:0000313" key="21">
    <source>
        <dbReference type="EMBL" id="MFD2265192.1"/>
    </source>
</evidence>
<dbReference type="Pfam" id="PF00989">
    <property type="entry name" value="PAS"/>
    <property type="match status" value="1"/>
</dbReference>
<evidence type="ECO:0000259" key="18">
    <source>
        <dbReference type="PROSITE" id="PS50113"/>
    </source>
</evidence>